<feature type="region of interest" description="Disordered" evidence="1">
    <location>
        <begin position="366"/>
        <end position="390"/>
    </location>
</feature>
<dbReference type="InterPro" id="IPR025558">
    <property type="entry name" value="DUF4283"/>
</dbReference>
<feature type="domain" description="DUF4283" evidence="2">
    <location>
        <begin position="117"/>
        <end position="150"/>
    </location>
</feature>
<dbReference type="GO" id="GO:0003964">
    <property type="term" value="F:RNA-directed DNA polymerase activity"/>
    <property type="evidence" value="ECO:0007669"/>
    <property type="project" value="UniProtKB-KW"/>
</dbReference>
<keyword evidence="4" id="KW-1185">Reference proteome</keyword>
<evidence type="ECO:0000313" key="3">
    <source>
        <dbReference type="EMBL" id="GJT77733.1"/>
    </source>
</evidence>
<keyword evidence="3" id="KW-0808">Transferase</keyword>
<evidence type="ECO:0000256" key="1">
    <source>
        <dbReference type="SAM" id="MobiDB-lite"/>
    </source>
</evidence>
<keyword evidence="3" id="KW-0548">Nucleotidyltransferase</keyword>
<evidence type="ECO:0000313" key="4">
    <source>
        <dbReference type="Proteomes" id="UP001151760"/>
    </source>
</evidence>
<dbReference type="Pfam" id="PF14111">
    <property type="entry name" value="DUF4283"/>
    <property type="match status" value="1"/>
</dbReference>
<accession>A0ABQ5GQD0</accession>
<dbReference type="PANTHER" id="PTHR31286:SF180">
    <property type="entry name" value="OS10G0362600 PROTEIN"/>
    <property type="match status" value="1"/>
</dbReference>
<dbReference type="PANTHER" id="PTHR31286">
    <property type="entry name" value="GLYCINE-RICH CELL WALL STRUCTURAL PROTEIN 1.8-LIKE"/>
    <property type="match status" value="1"/>
</dbReference>
<feature type="region of interest" description="Disordered" evidence="1">
    <location>
        <begin position="290"/>
        <end position="310"/>
    </location>
</feature>
<dbReference type="EMBL" id="BQNB010018738">
    <property type="protein sequence ID" value="GJT77733.1"/>
    <property type="molecule type" value="Genomic_DNA"/>
</dbReference>
<keyword evidence="3" id="KW-0695">RNA-directed DNA polymerase</keyword>
<reference evidence="3" key="1">
    <citation type="journal article" date="2022" name="Int. J. Mol. Sci.">
        <title>Draft Genome of Tanacetum Coccineum: Genomic Comparison of Closely Related Tanacetum-Family Plants.</title>
        <authorList>
            <person name="Yamashiro T."/>
            <person name="Shiraishi A."/>
            <person name="Nakayama K."/>
            <person name="Satake H."/>
        </authorList>
    </citation>
    <scope>NUCLEOTIDE SEQUENCE</scope>
</reference>
<name>A0ABQ5GQD0_9ASTR</name>
<dbReference type="InterPro" id="IPR040256">
    <property type="entry name" value="At4g02000-like"/>
</dbReference>
<evidence type="ECO:0000259" key="2">
    <source>
        <dbReference type="Pfam" id="PF14111"/>
    </source>
</evidence>
<comment type="caution">
    <text evidence="3">The sequence shown here is derived from an EMBL/GenBank/DDBJ whole genome shotgun (WGS) entry which is preliminary data.</text>
</comment>
<reference evidence="3" key="2">
    <citation type="submission" date="2022-01" db="EMBL/GenBank/DDBJ databases">
        <authorList>
            <person name="Yamashiro T."/>
            <person name="Shiraishi A."/>
            <person name="Satake H."/>
            <person name="Nakayama K."/>
        </authorList>
    </citation>
    <scope>NUCLEOTIDE SEQUENCE</scope>
</reference>
<feature type="compositionally biased region" description="Polar residues" evidence="1">
    <location>
        <begin position="368"/>
        <end position="385"/>
    </location>
</feature>
<organism evidence="3 4">
    <name type="scientific">Tanacetum coccineum</name>
    <dbReference type="NCBI Taxonomy" id="301880"/>
    <lineage>
        <taxon>Eukaryota</taxon>
        <taxon>Viridiplantae</taxon>
        <taxon>Streptophyta</taxon>
        <taxon>Embryophyta</taxon>
        <taxon>Tracheophyta</taxon>
        <taxon>Spermatophyta</taxon>
        <taxon>Magnoliopsida</taxon>
        <taxon>eudicotyledons</taxon>
        <taxon>Gunneridae</taxon>
        <taxon>Pentapetalae</taxon>
        <taxon>asterids</taxon>
        <taxon>campanulids</taxon>
        <taxon>Asterales</taxon>
        <taxon>Asteraceae</taxon>
        <taxon>Asteroideae</taxon>
        <taxon>Anthemideae</taxon>
        <taxon>Anthemidinae</taxon>
        <taxon>Tanacetum</taxon>
    </lineage>
</organism>
<sequence length="447" mass="50274">MYLRLPKFMTMKLDMYECNINIATLPVMMFNPKHPKSDMFGINAVNSYGSLNIESFAEKMRKGVEDRELQMSYVPQFVSKQENGTRRIDISVEDIKKGAEACYLQLYGYFVGTSMDYRFKNEEGMKAVLESGPWMVNNVPLVLNIWEPGIWLEKVEPSTIPIWVCVYNIPMELCNGNGIGKIISGIGKPMLMDKMMKERCLKKSGKLDFARVLVEVNAEEELPHVLEIAYPAIGNRPAGVGKLDVKYQWQPPLCTHCKSFGHSTVACKVRPRTESEIAAKTLKDAVKESFNDPGSKSLDGESNDGFVTVGRRNKPVKDQMKPIRKNDQSRNFSHLGAQNRVQGKNLIKQQSQNGGNVNVRKFNGNFVDKNSSGGKNSTQNKSNGSFVDKPKLASAYNQDFRRRVLVRGSGSKGSYMNSHNEGVHVTNAFQALDDQEMIYTEKCCESQ</sequence>
<protein>
    <submittedName>
        <fullName evidence="3">RNA-directed DNA polymerase, eukaryota, reverse transcriptase zinc-binding domain protein</fullName>
    </submittedName>
</protein>
<proteinExistence type="predicted"/>
<dbReference type="Proteomes" id="UP001151760">
    <property type="component" value="Unassembled WGS sequence"/>
</dbReference>
<gene>
    <name evidence="3" type="ORF">Tco_1044458</name>
</gene>